<keyword evidence="7" id="KW-1185">Reference proteome</keyword>
<dbReference type="InterPro" id="IPR017941">
    <property type="entry name" value="Rieske_2Fe-2S"/>
</dbReference>
<keyword evidence="3" id="KW-0408">Iron</keyword>
<dbReference type="EMBL" id="JACVXA010000070">
    <property type="protein sequence ID" value="MBE3640064.1"/>
    <property type="molecule type" value="Genomic_DNA"/>
</dbReference>
<evidence type="ECO:0000256" key="3">
    <source>
        <dbReference type="ARBA" id="ARBA00023004"/>
    </source>
</evidence>
<dbReference type="GO" id="GO:0051537">
    <property type="term" value="F:2 iron, 2 sulfur cluster binding"/>
    <property type="evidence" value="ECO:0007669"/>
    <property type="project" value="UniProtKB-KW"/>
</dbReference>
<dbReference type="Proteomes" id="UP000609121">
    <property type="component" value="Unassembled WGS sequence"/>
</dbReference>
<name>A0A8J7CX19_9RHOB</name>
<evidence type="ECO:0000259" key="5">
    <source>
        <dbReference type="PROSITE" id="PS51296"/>
    </source>
</evidence>
<gene>
    <name evidence="6" type="ORF">ICN82_17810</name>
</gene>
<evidence type="ECO:0000313" key="6">
    <source>
        <dbReference type="EMBL" id="MBE3640064.1"/>
    </source>
</evidence>
<keyword evidence="1" id="KW-0001">2Fe-2S</keyword>
<dbReference type="PANTHER" id="PTHR21496">
    <property type="entry name" value="FERREDOXIN-RELATED"/>
    <property type="match status" value="1"/>
</dbReference>
<reference evidence="6" key="1">
    <citation type="submission" date="2020-09" db="EMBL/GenBank/DDBJ databases">
        <title>A novel bacterium of genus Mangrovicoccus, isolated from South China Sea.</title>
        <authorList>
            <person name="Huang H."/>
            <person name="Mo K."/>
            <person name="Hu Y."/>
        </authorList>
    </citation>
    <scope>NUCLEOTIDE SEQUENCE</scope>
    <source>
        <strain evidence="6">HB182678</strain>
    </source>
</reference>
<dbReference type="GO" id="GO:0046872">
    <property type="term" value="F:metal ion binding"/>
    <property type="evidence" value="ECO:0007669"/>
    <property type="project" value="UniProtKB-KW"/>
</dbReference>
<accession>A0A8J7CX19</accession>
<comment type="caution">
    <text evidence="6">The sequence shown here is derived from an EMBL/GenBank/DDBJ whole genome shotgun (WGS) entry which is preliminary data.</text>
</comment>
<evidence type="ECO:0000313" key="7">
    <source>
        <dbReference type="Proteomes" id="UP000609121"/>
    </source>
</evidence>
<dbReference type="Gene3D" id="2.102.10.10">
    <property type="entry name" value="Rieske [2Fe-2S] iron-sulphur domain"/>
    <property type="match status" value="1"/>
</dbReference>
<dbReference type="PANTHER" id="PTHR21496:SF23">
    <property type="entry name" value="3-PHENYLPROPIONATE_CINNAMIC ACID DIOXYGENASE FERREDOXIN SUBUNIT"/>
    <property type="match status" value="1"/>
</dbReference>
<sequence length="120" mass="13488">MTDFRDVLALEALPEGRVMTVRVDGHVIGLARIADTAHAFQSLCPHDKASLQDGKVDGCQVHCPRHFARFDLKSGKVSAGWRVDDLRLYPVRLRDGRIEVDADALRRQPPEGPKKVWDFT</sequence>
<organism evidence="6 7">
    <name type="scientific">Mangrovicoccus algicola</name>
    <dbReference type="NCBI Taxonomy" id="2771008"/>
    <lineage>
        <taxon>Bacteria</taxon>
        <taxon>Pseudomonadati</taxon>
        <taxon>Pseudomonadota</taxon>
        <taxon>Alphaproteobacteria</taxon>
        <taxon>Rhodobacterales</taxon>
        <taxon>Paracoccaceae</taxon>
        <taxon>Mangrovicoccus</taxon>
    </lineage>
</organism>
<dbReference type="RefSeq" id="WP_193185546.1">
    <property type="nucleotide sequence ID" value="NZ_JACVXA010000070.1"/>
</dbReference>
<keyword evidence="2" id="KW-0479">Metal-binding</keyword>
<dbReference type="AlphaFoldDB" id="A0A8J7CX19"/>
<evidence type="ECO:0000256" key="4">
    <source>
        <dbReference type="ARBA" id="ARBA00023014"/>
    </source>
</evidence>
<evidence type="ECO:0000256" key="2">
    <source>
        <dbReference type="ARBA" id="ARBA00022723"/>
    </source>
</evidence>
<dbReference type="SUPFAM" id="SSF50022">
    <property type="entry name" value="ISP domain"/>
    <property type="match status" value="1"/>
</dbReference>
<proteinExistence type="predicted"/>
<dbReference type="InterPro" id="IPR036922">
    <property type="entry name" value="Rieske_2Fe-2S_sf"/>
</dbReference>
<dbReference type="Pfam" id="PF00355">
    <property type="entry name" value="Rieske"/>
    <property type="match status" value="1"/>
</dbReference>
<feature type="domain" description="Rieske" evidence="5">
    <location>
        <begin position="5"/>
        <end position="100"/>
    </location>
</feature>
<protein>
    <submittedName>
        <fullName evidence="6">Rieske 2Fe-2S domain-containing protein</fullName>
    </submittedName>
</protein>
<keyword evidence="4" id="KW-0411">Iron-sulfur</keyword>
<dbReference type="PROSITE" id="PS51296">
    <property type="entry name" value="RIESKE"/>
    <property type="match status" value="1"/>
</dbReference>
<evidence type="ECO:0000256" key="1">
    <source>
        <dbReference type="ARBA" id="ARBA00022714"/>
    </source>
</evidence>